<evidence type="ECO:0000313" key="2">
    <source>
        <dbReference type="EMBL" id="KAK4452521.1"/>
    </source>
</evidence>
<reference evidence="2" key="1">
    <citation type="journal article" date="2023" name="Mol. Phylogenet. Evol.">
        <title>Genome-scale phylogeny and comparative genomics of the fungal order Sordariales.</title>
        <authorList>
            <person name="Hensen N."/>
            <person name="Bonometti L."/>
            <person name="Westerberg I."/>
            <person name="Brannstrom I.O."/>
            <person name="Guillou S."/>
            <person name="Cros-Aarteil S."/>
            <person name="Calhoun S."/>
            <person name="Haridas S."/>
            <person name="Kuo A."/>
            <person name="Mondo S."/>
            <person name="Pangilinan J."/>
            <person name="Riley R."/>
            <person name="LaButti K."/>
            <person name="Andreopoulos B."/>
            <person name="Lipzen A."/>
            <person name="Chen C."/>
            <person name="Yan M."/>
            <person name="Daum C."/>
            <person name="Ng V."/>
            <person name="Clum A."/>
            <person name="Steindorff A."/>
            <person name="Ohm R.A."/>
            <person name="Martin F."/>
            <person name="Silar P."/>
            <person name="Natvig D.O."/>
            <person name="Lalanne C."/>
            <person name="Gautier V."/>
            <person name="Ament-Velasquez S.L."/>
            <person name="Kruys A."/>
            <person name="Hutchinson M.I."/>
            <person name="Powell A.J."/>
            <person name="Barry K."/>
            <person name="Miller A.N."/>
            <person name="Grigoriev I.V."/>
            <person name="Debuchy R."/>
            <person name="Gladieux P."/>
            <person name="Hiltunen Thoren M."/>
            <person name="Johannesson H."/>
        </authorList>
    </citation>
    <scope>NUCLEOTIDE SEQUENCE</scope>
    <source>
        <strain evidence="2">PSN243</strain>
    </source>
</reference>
<proteinExistence type="predicted"/>
<keyword evidence="3" id="KW-1185">Reference proteome</keyword>
<organism evidence="2 3">
    <name type="scientific">Podospora aff. communis PSN243</name>
    <dbReference type="NCBI Taxonomy" id="3040156"/>
    <lineage>
        <taxon>Eukaryota</taxon>
        <taxon>Fungi</taxon>
        <taxon>Dikarya</taxon>
        <taxon>Ascomycota</taxon>
        <taxon>Pezizomycotina</taxon>
        <taxon>Sordariomycetes</taxon>
        <taxon>Sordariomycetidae</taxon>
        <taxon>Sordariales</taxon>
        <taxon>Podosporaceae</taxon>
        <taxon>Podospora</taxon>
    </lineage>
</organism>
<keyword evidence="1" id="KW-0812">Transmembrane</keyword>
<dbReference type="Pfam" id="PF13826">
    <property type="entry name" value="Monooxy_af470-like"/>
    <property type="match status" value="1"/>
</dbReference>
<feature type="transmembrane region" description="Helical" evidence="1">
    <location>
        <begin position="37"/>
        <end position="55"/>
    </location>
</feature>
<sequence length="280" mass="31224">MGSYNFKLLKDELSLPAWLALGATAQALVSYLAPARYSLVPVALVSFILLSNLVLQHLGWTRNIYLADAVLDRTTVIFPEDDGSRPEKMGTKPVAVFWLGIRSNHPMGRLHPAYQKLNKYLDDMYADCEANRATNGCMCFGDDPVLGRSPDLVASDYAQNNTLHSVSYWKSIEHLEAFSRRPAHIKGFKFLVANVMGGSTDLGVLHEVFYCPPSHWEAIYTNVKSQNFGSLQWPMGKSGNLRGAYIERNPDVIKGMWGRMGNKLKQAEADEKFGQVYGDA</sequence>
<accession>A0AAV9GXN8</accession>
<keyword evidence="1" id="KW-0472">Membrane</keyword>
<protein>
    <submittedName>
        <fullName evidence="2">Uncharacterized protein</fullName>
    </submittedName>
</protein>
<gene>
    <name evidence="2" type="ORF">QBC34DRAFT_455267</name>
</gene>
<keyword evidence="1" id="KW-1133">Transmembrane helix</keyword>
<reference evidence="2" key="2">
    <citation type="submission" date="2023-05" db="EMBL/GenBank/DDBJ databases">
        <authorList>
            <consortium name="Lawrence Berkeley National Laboratory"/>
            <person name="Steindorff A."/>
            <person name="Hensen N."/>
            <person name="Bonometti L."/>
            <person name="Westerberg I."/>
            <person name="Brannstrom I.O."/>
            <person name="Guillou S."/>
            <person name="Cros-Aarteil S."/>
            <person name="Calhoun S."/>
            <person name="Haridas S."/>
            <person name="Kuo A."/>
            <person name="Mondo S."/>
            <person name="Pangilinan J."/>
            <person name="Riley R."/>
            <person name="Labutti K."/>
            <person name="Andreopoulos B."/>
            <person name="Lipzen A."/>
            <person name="Chen C."/>
            <person name="Yanf M."/>
            <person name="Daum C."/>
            <person name="Ng V."/>
            <person name="Clum A."/>
            <person name="Ohm R."/>
            <person name="Martin F."/>
            <person name="Silar P."/>
            <person name="Natvig D."/>
            <person name="Lalanne C."/>
            <person name="Gautier V."/>
            <person name="Ament-Velasquez S.L."/>
            <person name="Kruys A."/>
            <person name="Hutchinson M.I."/>
            <person name="Powell A.J."/>
            <person name="Barry K."/>
            <person name="Miller A.N."/>
            <person name="Grigoriev I.V."/>
            <person name="Debuchy R."/>
            <person name="Gladieux P."/>
            <person name="Thoren M.H."/>
            <person name="Johannesson H."/>
        </authorList>
    </citation>
    <scope>NUCLEOTIDE SEQUENCE</scope>
    <source>
        <strain evidence="2">PSN243</strain>
    </source>
</reference>
<dbReference type="InterPro" id="IPR025444">
    <property type="entry name" value="Monooxy_af470"/>
</dbReference>
<evidence type="ECO:0000313" key="3">
    <source>
        <dbReference type="Proteomes" id="UP001321760"/>
    </source>
</evidence>
<comment type="caution">
    <text evidence="2">The sequence shown here is derived from an EMBL/GenBank/DDBJ whole genome shotgun (WGS) entry which is preliminary data.</text>
</comment>
<dbReference type="Proteomes" id="UP001321760">
    <property type="component" value="Unassembled WGS sequence"/>
</dbReference>
<name>A0AAV9GXN8_9PEZI</name>
<dbReference type="AlphaFoldDB" id="A0AAV9GXN8"/>
<evidence type="ECO:0000256" key="1">
    <source>
        <dbReference type="SAM" id="Phobius"/>
    </source>
</evidence>
<dbReference type="EMBL" id="MU865923">
    <property type="protein sequence ID" value="KAK4452521.1"/>
    <property type="molecule type" value="Genomic_DNA"/>
</dbReference>